<keyword evidence="4" id="KW-0804">Transcription</keyword>
<feature type="domain" description="Zn(2)-C6 fungal-type" evidence="7">
    <location>
        <begin position="22"/>
        <end position="54"/>
    </location>
</feature>
<dbReference type="Proteomes" id="UP001154252">
    <property type="component" value="Unassembled WGS sequence"/>
</dbReference>
<dbReference type="GO" id="GO:0008270">
    <property type="term" value="F:zinc ion binding"/>
    <property type="evidence" value="ECO:0007669"/>
    <property type="project" value="InterPro"/>
</dbReference>
<evidence type="ECO:0000256" key="3">
    <source>
        <dbReference type="ARBA" id="ARBA00023125"/>
    </source>
</evidence>
<dbReference type="InterPro" id="IPR050613">
    <property type="entry name" value="Sec_Metabolite_Reg"/>
</dbReference>
<dbReference type="InterPro" id="IPR036864">
    <property type="entry name" value="Zn2-C6_fun-type_DNA-bd_sf"/>
</dbReference>
<protein>
    <recommendedName>
        <fullName evidence="7">Zn(2)-C6 fungal-type domain-containing protein</fullName>
    </recommendedName>
</protein>
<dbReference type="SMART" id="SM00066">
    <property type="entry name" value="GAL4"/>
    <property type="match status" value="1"/>
</dbReference>
<sequence length="745" mass="83015">MQHTQQALPVSQFRRKNGQQSSCENCRKSKLACDHAVPHCGRCVRLKRTETCVYLISPLAKSSSPSNAKSAAVSKRPTKEQNRPSPTAISAAYSLLSPSPLAEVDTARDHARGMGLGRPSSSRPDGLSKMTNWGSIFSDFNIEVEPELSAASLMPGMALPWKEPEILQHATTALAQIPSRTMCEGLLDHALKFPDFGCHEPFLRLLHEGWWEIFEGYFDETSAALNRSERLIERLWINTSNRKIDSFLSGSVEWLQSWTGHNTTWDSLAYLLSAYGSACASLLPSHPLLADCHKGQVCRDLGKGIKACLFICEAQGIFSLNAVNAHASMTLLQNSYDGDDSNHNYANVTNLARLANNLCLSLRSANWCFIQTQLEQKAFHRAFTMDKSIATSSGRPPQLTWRFNQCPLPLDLSDEQLTFTGNDLDLAISVLDSDGWNTGERSYPTSYLRALSMLGRHREEILELTMGPSAEILNNMQSDIVRRLQATYKGLPSRLRYDPSHHAHLAPFDFLNIIFLHLEYHKSIFLLYRLSQVVPLSQNKPLLSSAKAIINVMTMIYTHRDRLGEMFLFFPWAVMSYGTPAAAILAIELLLRPQCLALIANVTEIHPRSEIIQELSVFISCLNSIPTTEGNHAPCRRVAHTLRKIMDQVLESPARTISTARTVSTTSPATDADSAIGLDIDWQVFSTGPCDADYTQLLDPSSWMQMADPLDFRMEDLGLEIPSDAYFSELTDLGDEDITFDNGII</sequence>
<keyword evidence="2" id="KW-0805">Transcription regulation</keyword>
<proteinExistence type="predicted"/>
<comment type="caution">
    <text evidence="8">The sequence shown here is derived from an EMBL/GenBank/DDBJ whole genome shotgun (WGS) entry which is preliminary data.</text>
</comment>
<dbReference type="PROSITE" id="PS00463">
    <property type="entry name" value="ZN2_CY6_FUNGAL_1"/>
    <property type="match status" value="1"/>
</dbReference>
<dbReference type="EMBL" id="CAJVRC010000459">
    <property type="protein sequence ID" value="CAG8883009.1"/>
    <property type="molecule type" value="Genomic_DNA"/>
</dbReference>
<dbReference type="Gene3D" id="4.10.240.10">
    <property type="entry name" value="Zn(2)-C6 fungal-type DNA-binding domain"/>
    <property type="match status" value="1"/>
</dbReference>
<dbReference type="PANTHER" id="PTHR31001:SF40">
    <property type="entry name" value="ZN(II)2CYS6 TRANSCRIPTION FACTOR (EUROFUNG)"/>
    <property type="match status" value="1"/>
</dbReference>
<dbReference type="CDD" id="cd00067">
    <property type="entry name" value="GAL4"/>
    <property type="match status" value="1"/>
</dbReference>
<dbReference type="GO" id="GO:0005634">
    <property type="term" value="C:nucleus"/>
    <property type="evidence" value="ECO:0007669"/>
    <property type="project" value="UniProtKB-SubCell"/>
</dbReference>
<evidence type="ECO:0000259" key="7">
    <source>
        <dbReference type="PROSITE" id="PS50048"/>
    </source>
</evidence>
<reference evidence="8" key="1">
    <citation type="submission" date="2021-07" db="EMBL/GenBank/DDBJ databases">
        <authorList>
            <person name="Branca A.L. A."/>
        </authorList>
    </citation>
    <scope>NUCLEOTIDE SEQUENCE</scope>
</reference>
<keyword evidence="3" id="KW-0238">DNA-binding</keyword>
<gene>
    <name evidence="8" type="ORF">PEGY_LOCUS327</name>
</gene>
<dbReference type="PROSITE" id="PS50048">
    <property type="entry name" value="ZN2_CY6_FUNGAL_2"/>
    <property type="match status" value="1"/>
</dbReference>
<evidence type="ECO:0000256" key="5">
    <source>
        <dbReference type="ARBA" id="ARBA00023242"/>
    </source>
</evidence>
<comment type="subcellular location">
    <subcellularLocation>
        <location evidence="1">Nucleus</location>
    </subcellularLocation>
</comment>
<dbReference type="Pfam" id="PF00172">
    <property type="entry name" value="Zn_clus"/>
    <property type="match status" value="1"/>
</dbReference>
<evidence type="ECO:0000256" key="4">
    <source>
        <dbReference type="ARBA" id="ARBA00023163"/>
    </source>
</evidence>
<dbReference type="GO" id="GO:0003677">
    <property type="term" value="F:DNA binding"/>
    <property type="evidence" value="ECO:0007669"/>
    <property type="project" value="UniProtKB-KW"/>
</dbReference>
<dbReference type="PANTHER" id="PTHR31001">
    <property type="entry name" value="UNCHARACTERIZED TRANSCRIPTIONAL REGULATORY PROTEIN"/>
    <property type="match status" value="1"/>
</dbReference>
<dbReference type="OrthoDB" id="429143at2759"/>
<name>A0A9W4K7F7_9EURO</name>
<feature type="region of interest" description="Disordered" evidence="6">
    <location>
        <begin position="60"/>
        <end position="86"/>
    </location>
</feature>
<dbReference type="InterPro" id="IPR001138">
    <property type="entry name" value="Zn2Cys6_DnaBD"/>
</dbReference>
<dbReference type="GO" id="GO:0000981">
    <property type="term" value="F:DNA-binding transcription factor activity, RNA polymerase II-specific"/>
    <property type="evidence" value="ECO:0007669"/>
    <property type="project" value="InterPro"/>
</dbReference>
<dbReference type="SUPFAM" id="SSF57701">
    <property type="entry name" value="Zn2/Cys6 DNA-binding domain"/>
    <property type="match status" value="1"/>
</dbReference>
<evidence type="ECO:0000313" key="9">
    <source>
        <dbReference type="Proteomes" id="UP001154252"/>
    </source>
</evidence>
<keyword evidence="9" id="KW-1185">Reference proteome</keyword>
<dbReference type="AlphaFoldDB" id="A0A9W4K7F7"/>
<evidence type="ECO:0000256" key="2">
    <source>
        <dbReference type="ARBA" id="ARBA00023015"/>
    </source>
</evidence>
<dbReference type="CDD" id="cd12148">
    <property type="entry name" value="fungal_TF_MHR"/>
    <property type="match status" value="1"/>
</dbReference>
<feature type="compositionally biased region" description="Low complexity" evidence="6">
    <location>
        <begin position="60"/>
        <end position="75"/>
    </location>
</feature>
<evidence type="ECO:0000313" key="8">
    <source>
        <dbReference type="EMBL" id="CAG8883009.1"/>
    </source>
</evidence>
<accession>A0A9W4K7F7</accession>
<evidence type="ECO:0000256" key="1">
    <source>
        <dbReference type="ARBA" id="ARBA00004123"/>
    </source>
</evidence>
<evidence type="ECO:0000256" key="6">
    <source>
        <dbReference type="SAM" id="MobiDB-lite"/>
    </source>
</evidence>
<keyword evidence="5" id="KW-0539">Nucleus</keyword>
<organism evidence="8 9">
    <name type="scientific">Penicillium egyptiacum</name>
    <dbReference type="NCBI Taxonomy" id="1303716"/>
    <lineage>
        <taxon>Eukaryota</taxon>
        <taxon>Fungi</taxon>
        <taxon>Dikarya</taxon>
        <taxon>Ascomycota</taxon>
        <taxon>Pezizomycotina</taxon>
        <taxon>Eurotiomycetes</taxon>
        <taxon>Eurotiomycetidae</taxon>
        <taxon>Eurotiales</taxon>
        <taxon>Aspergillaceae</taxon>
        <taxon>Penicillium</taxon>
    </lineage>
</organism>